<dbReference type="RefSeq" id="WP_093921650.1">
    <property type="nucleotide sequence ID" value="NZ_FONW01000018.1"/>
</dbReference>
<dbReference type="EMBL" id="FONW01000018">
    <property type="protein sequence ID" value="SFF85185.1"/>
    <property type="molecule type" value="Genomic_DNA"/>
</dbReference>
<dbReference type="InterPro" id="IPR036291">
    <property type="entry name" value="NAD(P)-bd_dom_sf"/>
</dbReference>
<dbReference type="STRING" id="655355.SAMN05216283_11812"/>
<dbReference type="Gene3D" id="3.30.360.10">
    <property type="entry name" value="Dihydrodipicolinate Reductase, domain 2"/>
    <property type="match status" value="1"/>
</dbReference>
<dbReference type="SUPFAM" id="SSF51735">
    <property type="entry name" value="NAD(P)-binding Rossmann-fold domains"/>
    <property type="match status" value="1"/>
</dbReference>
<feature type="domain" description="Gfo/Idh/MocA-like oxidoreductase bacterial type C-terminal" evidence="2">
    <location>
        <begin position="210"/>
        <end position="265"/>
    </location>
</feature>
<keyword evidence="4" id="KW-1185">Reference proteome</keyword>
<evidence type="ECO:0000259" key="2">
    <source>
        <dbReference type="Pfam" id="PF19051"/>
    </source>
</evidence>
<gene>
    <name evidence="3" type="ORF">SAMN05216283_11812</name>
</gene>
<dbReference type="InterPro" id="IPR043906">
    <property type="entry name" value="Gfo/Idh/MocA_OxRdtase_bact_C"/>
</dbReference>
<dbReference type="SUPFAM" id="SSF55347">
    <property type="entry name" value="Glyceraldehyde-3-phosphate dehydrogenase-like, C-terminal domain"/>
    <property type="match status" value="1"/>
</dbReference>
<dbReference type="Pfam" id="PF19051">
    <property type="entry name" value="GFO_IDH_MocA_C2"/>
    <property type="match status" value="1"/>
</dbReference>
<dbReference type="PROSITE" id="PS51318">
    <property type="entry name" value="TAT"/>
    <property type="match status" value="1"/>
</dbReference>
<evidence type="ECO:0000259" key="1">
    <source>
        <dbReference type="Pfam" id="PF01408"/>
    </source>
</evidence>
<dbReference type="InterPro" id="IPR050463">
    <property type="entry name" value="Gfo/Idh/MocA_oxidrdct_glycsds"/>
</dbReference>
<accession>A0A1I2M0W6</accession>
<dbReference type="AlphaFoldDB" id="A0A1I2M0W6"/>
<dbReference type="Pfam" id="PF01408">
    <property type="entry name" value="GFO_IDH_MocA"/>
    <property type="match status" value="1"/>
</dbReference>
<protein>
    <submittedName>
        <fullName evidence="3">Oxidoreductase family, NAD-binding Rossmann fold</fullName>
    </submittedName>
</protein>
<organism evidence="3 4">
    <name type="scientific">Sunxiuqinia elliptica</name>
    <dbReference type="NCBI Taxonomy" id="655355"/>
    <lineage>
        <taxon>Bacteria</taxon>
        <taxon>Pseudomonadati</taxon>
        <taxon>Bacteroidota</taxon>
        <taxon>Bacteroidia</taxon>
        <taxon>Marinilabiliales</taxon>
        <taxon>Prolixibacteraceae</taxon>
        <taxon>Sunxiuqinia</taxon>
    </lineage>
</organism>
<evidence type="ECO:0000313" key="3">
    <source>
        <dbReference type="EMBL" id="SFF85185.1"/>
    </source>
</evidence>
<dbReference type="Gene3D" id="3.40.50.720">
    <property type="entry name" value="NAD(P)-binding Rossmann-like Domain"/>
    <property type="match status" value="1"/>
</dbReference>
<feature type="domain" description="Gfo/Idh/MocA-like oxidoreductase N-terminal" evidence="1">
    <location>
        <begin position="49"/>
        <end position="166"/>
    </location>
</feature>
<proteinExistence type="predicted"/>
<dbReference type="PANTHER" id="PTHR43818">
    <property type="entry name" value="BCDNA.GH03377"/>
    <property type="match status" value="1"/>
</dbReference>
<dbReference type="InterPro" id="IPR000683">
    <property type="entry name" value="Gfo/Idh/MocA-like_OxRdtase_N"/>
</dbReference>
<reference evidence="3 4" key="1">
    <citation type="submission" date="2016-10" db="EMBL/GenBank/DDBJ databases">
        <authorList>
            <person name="de Groot N.N."/>
        </authorList>
    </citation>
    <scope>NUCLEOTIDE SEQUENCE [LARGE SCALE GENOMIC DNA]</scope>
    <source>
        <strain evidence="3 4">CGMCC 1.9156</strain>
    </source>
</reference>
<dbReference type="InterPro" id="IPR006311">
    <property type="entry name" value="TAT_signal"/>
</dbReference>
<dbReference type="Proteomes" id="UP000198964">
    <property type="component" value="Unassembled WGS sequence"/>
</dbReference>
<sequence>MKKLSKESKQVSRRAFLGTAATAAAGITILPSNVIAGLGHKAPSDKLNIVGVGVGGMGFANLKNLESENIIGLCDVDWAYTGGNGVFDRYPKAKKYKDWRRMYDEMGKDFDAVVIATADHTHAITAAHAITMGKHVYVQKPLTHTVYESRLLTKLADKYNVATSMGNQGSSGEGVNLTTEWIANGEIGEITKVEAFTDRPIWPQGLNTPENGQWVPETLDWDLFVGPAQMRPYNEIYHPWNWRGWWDYGTGALGDMACHILHPVFVGLELGYPTKAQGNSTLLLQDCAPTAQSVKLTFPKRKASKKMKIKLPEVEVYWYDGGIKPMLPDGWPEGKNPNNAGGGVLFHGTKDTLVCGCYGKDPWLLSGRTPNAPKFRRRIETSHEMDWVRACKETAANRIPTASDFSEAGPFNEMVVMGVLAVRLQGLNKELEWNGESMEFTNLNDSEEIRTVIKDGFAIHDGHPTFKKTWTDPVPAKEFAAELIKHTYRAPWSLPDMPA</sequence>
<dbReference type="GO" id="GO:0000166">
    <property type="term" value="F:nucleotide binding"/>
    <property type="evidence" value="ECO:0007669"/>
    <property type="project" value="InterPro"/>
</dbReference>
<name>A0A1I2M0W6_9BACT</name>
<dbReference type="PANTHER" id="PTHR43818:SF10">
    <property type="entry name" value="NADH-DEPENDENT DEHYDROGENASE-RELATED"/>
    <property type="match status" value="1"/>
</dbReference>
<evidence type="ECO:0000313" key="4">
    <source>
        <dbReference type="Proteomes" id="UP000198964"/>
    </source>
</evidence>